<reference evidence="1 2" key="2">
    <citation type="journal article" date="2013" name="PLoS Genet.">
        <title>Comparative genome structure, secondary metabolite, and effector coding capacity across Cochliobolus pathogens.</title>
        <authorList>
            <person name="Condon B.J."/>
            <person name="Leng Y."/>
            <person name="Wu D."/>
            <person name="Bushley K.E."/>
            <person name="Ohm R.A."/>
            <person name="Otillar R."/>
            <person name="Martin J."/>
            <person name="Schackwitz W."/>
            <person name="Grimwood J."/>
            <person name="MohdZainudin N."/>
            <person name="Xue C."/>
            <person name="Wang R."/>
            <person name="Manning V.A."/>
            <person name="Dhillon B."/>
            <person name="Tu Z.J."/>
            <person name="Steffenson B.J."/>
            <person name="Salamov A."/>
            <person name="Sun H."/>
            <person name="Lowry S."/>
            <person name="LaButti K."/>
            <person name="Han J."/>
            <person name="Copeland A."/>
            <person name="Lindquist E."/>
            <person name="Barry K."/>
            <person name="Schmutz J."/>
            <person name="Baker S.E."/>
            <person name="Ciuffetti L.M."/>
            <person name="Grigoriev I.V."/>
            <person name="Zhong S."/>
            <person name="Turgeon B.G."/>
        </authorList>
    </citation>
    <scope>NUCLEOTIDE SEQUENCE [LARGE SCALE GENOMIC DNA]</scope>
    <source>
        <strain evidence="2">28A</strain>
    </source>
</reference>
<reference evidence="1 2" key="1">
    <citation type="journal article" date="2012" name="PLoS Pathog.">
        <title>Diverse lifestyles and strategies of plant pathogenesis encoded in the genomes of eighteen Dothideomycetes fungi.</title>
        <authorList>
            <person name="Ohm R.A."/>
            <person name="Feau N."/>
            <person name="Henrissat B."/>
            <person name="Schoch C.L."/>
            <person name="Horwitz B.A."/>
            <person name="Barry K.W."/>
            <person name="Condon B.J."/>
            <person name="Copeland A.C."/>
            <person name="Dhillon B."/>
            <person name="Glaser F."/>
            <person name="Hesse C.N."/>
            <person name="Kosti I."/>
            <person name="LaButti K."/>
            <person name="Lindquist E.A."/>
            <person name="Lucas S."/>
            <person name="Salamov A.A."/>
            <person name="Bradshaw R.E."/>
            <person name="Ciuffetti L."/>
            <person name="Hamelin R.C."/>
            <person name="Kema G.H.J."/>
            <person name="Lawrence C."/>
            <person name="Scott J.A."/>
            <person name="Spatafora J.W."/>
            <person name="Turgeon B.G."/>
            <person name="de Wit P.J.G.M."/>
            <person name="Zhong S."/>
            <person name="Goodwin S.B."/>
            <person name="Grigoriev I.V."/>
        </authorList>
    </citation>
    <scope>NUCLEOTIDE SEQUENCE [LARGE SCALE GENOMIC DNA]</scope>
    <source>
        <strain evidence="2">28A</strain>
    </source>
</reference>
<dbReference type="HOGENOM" id="CLU_2549346_0_0_1"/>
<dbReference type="Proteomes" id="UP000016935">
    <property type="component" value="Unassembled WGS sequence"/>
</dbReference>
<dbReference type="InterPro" id="IPR036291">
    <property type="entry name" value="NAD(P)-bd_dom_sf"/>
</dbReference>
<dbReference type="GeneID" id="19398317"/>
<gene>
    <name evidence="1" type="ORF">SETTUDRAFT_162241</name>
</gene>
<evidence type="ECO:0000313" key="2">
    <source>
        <dbReference type="Proteomes" id="UP000016935"/>
    </source>
</evidence>
<dbReference type="Gene3D" id="3.40.50.720">
    <property type="entry name" value="NAD(P)-binding Rossmann-like Domain"/>
    <property type="match status" value="1"/>
</dbReference>
<dbReference type="AlphaFoldDB" id="R0KUU7"/>
<organism evidence="1 2">
    <name type="scientific">Exserohilum turcicum (strain 28A)</name>
    <name type="common">Northern leaf blight fungus</name>
    <name type="synonym">Setosphaeria turcica</name>
    <dbReference type="NCBI Taxonomy" id="671987"/>
    <lineage>
        <taxon>Eukaryota</taxon>
        <taxon>Fungi</taxon>
        <taxon>Dikarya</taxon>
        <taxon>Ascomycota</taxon>
        <taxon>Pezizomycotina</taxon>
        <taxon>Dothideomycetes</taxon>
        <taxon>Pleosporomycetidae</taxon>
        <taxon>Pleosporales</taxon>
        <taxon>Pleosporineae</taxon>
        <taxon>Pleosporaceae</taxon>
        <taxon>Exserohilum</taxon>
    </lineage>
</organism>
<accession>R0KUU7</accession>
<proteinExistence type="predicted"/>
<feature type="non-terminal residue" evidence="1">
    <location>
        <position position="83"/>
    </location>
</feature>
<dbReference type="Pfam" id="PF13561">
    <property type="entry name" value="adh_short_C2"/>
    <property type="match status" value="1"/>
</dbReference>
<name>R0KUU7_EXST2</name>
<dbReference type="EMBL" id="KB908481">
    <property type="protein sequence ID" value="EOA91542.1"/>
    <property type="molecule type" value="Genomic_DNA"/>
</dbReference>
<sequence>MLMCDGIGIGCGTALAFADAGCRRLCLGDVNTKGLDKTRSLIQTCYRDADVQVVRVDISNEASVSAFVDHCVHHLGRIDYAVF</sequence>
<dbReference type="RefSeq" id="XP_008020712.1">
    <property type="nucleotide sequence ID" value="XM_008022521.1"/>
</dbReference>
<evidence type="ECO:0000313" key="1">
    <source>
        <dbReference type="EMBL" id="EOA91542.1"/>
    </source>
</evidence>
<protein>
    <submittedName>
        <fullName evidence="1">Uncharacterized protein</fullName>
    </submittedName>
</protein>
<dbReference type="OrthoDB" id="9989144at2759"/>
<keyword evidence="2" id="KW-1185">Reference proteome</keyword>
<dbReference type="SUPFAM" id="SSF51735">
    <property type="entry name" value="NAD(P)-binding Rossmann-fold domains"/>
    <property type="match status" value="1"/>
</dbReference>
<dbReference type="InterPro" id="IPR002347">
    <property type="entry name" value="SDR_fam"/>
</dbReference>